<dbReference type="Proteomes" id="UP001207654">
    <property type="component" value="Unassembled WGS sequence"/>
</dbReference>
<dbReference type="RefSeq" id="WP_267538088.1">
    <property type="nucleotide sequence ID" value="NZ_JAPNKA010000001.1"/>
</dbReference>
<reference evidence="2 3" key="1">
    <citation type="submission" date="2022-11" db="EMBL/GenBank/DDBJ databases">
        <title>Minimal conservation of predation-associated metabolite biosynthetic gene clusters underscores biosynthetic potential of Myxococcota including descriptions for ten novel species: Archangium lansinium sp. nov., Myxococcus landrumus sp. nov., Nannocystis bai.</title>
        <authorList>
            <person name="Ahearne A."/>
            <person name="Stevens C."/>
            <person name="Phillips K."/>
        </authorList>
    </citation>
    <scope>NUCLEOTIDE SEQUENCE [LARGE SCALE GENOMIC DNA]</scope>
    <source>
        <strain evidence="2 3">MIWBW</strain>
    </source>
</reference>
<evidence type="ECO:0008006" key="4">
    <source>
        <dbReference type="Google" id="ProtNLM"/>
    </source>
</evidence>
<dbReference type="PROSITE" id="PS51257">
    <property type="entry name" value="PROKAR_LIPOPROTEIN"/>
    <property type="match status" value="1"/>
</dbReference>
<gene>
    <name evidence="2" type="ORF">OV287_33375</name>
</gene>
<evidence type="ECO:0000313" key="2">
    <source>
        <dbReference type="EMBL" id="MCY1079362.1"/>
    </source>
</evidence>
<accession>A0ABT4ACG3</accession>
<proteinExistence type="predicted"/>
<keyword evidence="3" id="KW-1185">Reference proteome</keyword>
<name>A0ABT4ACG3_9BACT</name>
<evidence type="ECO:0000313" key="3">
    <source>
        <dbReference type="Proteomes" id="UP001207654"/>
    </source>
</evidence>
<feature type="region of interest" description="Disordered" evidence="1">
    <location>
        <begin position="77"/>
        <end position="103"/>
    </location>
</feature>
<dbReference type="EMBL" id="JAPNKA010000001">
    <property type="protein sequence ID" value="MCY1079362.1"/>
    <property type="molecule type" value="Genomic_DNA"/>
</dbReference>
<organism evidence="2 3">
    <name type="scientific">Archangium lansingense</name>
    <dbReference type="NCBI Taxonomy" id="2995310"/>
    <lineage>
        <taxon>Bacteria</taxon>
        <taxon>Pseudomonadati</taxon>
        <taxon>Myxococcota</taxon>
        <taxon>Myxococcia</taxon>
        <taxon>Myxococcales</taxon>
        <taxon>Cystobacterineae</taxon>
        <taxon>Archangiaceae</taxon>
        <taxon>Archangium</taxon>
    </lineage>
</organism>
<comment type="caution">
    <text evidence="2">The sequence shown here is derived from an EMBL/GenBank/DDBJ whole genome shotgun (WGS) entry which is preliminary data.</text>
</comment>
<evidence type="ECO:0000256" key="1">
    <source>
        <dbReference type="SAM" id="MobiDB-lite"/>
    </source>
</evidence>
<protein>
    <recommendedName>
        <fullName evidence="4">Lipoprotein</fullName>
    </recommendedName>
</protein>
<sequence>MRLLGPDRAGNLSTPFMAVVFAVVLGSGCASTDAYRYSSGAFALTGAECNQTDSTVTCCLKQHPGQYELCGATPPAQSEPINVGPPGLGSLETAEQGESRDEKRKRCLPDYVACVDKIGLKPGSVSGTTQCKDCYDYCERHGFWPLSMNKKPCPGADR</sequence>